<dbReference type="InterPro" id="IPR036381">
    <property type="entry name" value="Tus_dom1"/>
</dbReference>
<accession>A0A1B7L742</accession>
<dbReference type="Proteomes" id="UP000078225">
    <property type="component" value="Unassembled WGS sequence"/>
</dbReference>
<dbReference type="GO" id="GO:0005737">
    <property type="term" value="C:cytoplasm"/>
    <property type="evidence" value="ECO:0007669"/>
    <property type="project" value="InterPro"/>
</dbReference>
<name>A0A1B7L742_9ENTR</name>
<dbReference type="NCBIfam" id="TIGR02648">
    <property type="entry name" value="rep_term_tus"/>
    <property type="match status" value="1"/>
</dbReference>
<dbReference type="Gene3D" id="3.50.14.10">
    <property type="entry name" value="Replication terminator Tus, domain 1 superfamily/Replication terminator Tus"/>
    <property type="match status" value="1"/>
</dbReference>
<proteinExistence type="predicted"/>
<keyword evidence="1" id="KW-0963">Cytoplasm</keyword>
<dbReference type="AlphaFoldDB" id="A0A1B7L742"/>
<evidence type="ECO:0000256" key="3">
    <source>
        <dbReference type="ARBA" id="ARBA00023125"/>
    </source>
</evidence>
<evidence type="ECO:0000256" key="2">
    <source>
        <dbReference type="ARBA" id="ARBA00022705"/>
    </source>
</evidence>
<sequence>MAHQDCTQALKKTFSHIEHQTARLTGILAECRLLAARTFALPERLKGTEQDDIDEISVTALVGHAARTRALHHFRHFFIQQQSAKQSSKAAVRLPGALCVAVNHHQHSELNSLIDDINQHKQVLKTLITQTVNLPPTARFEWVHQHLPGLITLNAWRQIMRPENPSSINFGWANKQIIKNLTRDEVLAMLEKSLKAKRAVPPWTQEQWYAHVSREYQDVASLPERVRLKIRRPVKVQPIARVWYAGQRRQQQLACSSPLVVLCQEHTAVPDIGELLNYEAASITWRHKPSAQQGRLLIPRLHLWLMDDGC</sequence>
<dbReference type="Gene3D" id="3.30.54.10">
    <property type="match status" value="1"/>
</dbReference>
<dbReference type="InterPro" id="IPR008865">
    <property type="entry name" value="DNA_replication_term_site-bd"/>
</dbReference>
<keyword evidence="2" id="KW-0235">DNA replication</keyword>
<dbReference type="STRING" id="1691903.A9B99_00015"/>
<evidence type="ECO:0000313" key="6">
    <source>
        <dbReference type="Proteomes" id="UP000078225"/>
    </source>
</evidence>
<dbReference type="GO" id="GO:0006274">
    <property type="term" value="P:DNA replication termination"/>
    <property type="evidence" value="ECO:0007669"/>
    <property type="project" value="UniProtKB-UniRule"/>
</dbReference>
<comment type="caution">
    <text evidence="5">The sequence shown here is derived from an EMBL/GenBank/DDBJ whole genome shotgun (WGS) entry which is preliminary data.</text>
</comment>
<dbReference type="InterPro" id="IPR036384">
    <property type="entry name" value="Tus_sf"/>
</dbReference>
<dbReference type="Pfam" id="PF05472">
    <property type="entry name" value="Ter"/>
    <property type="match status" value="1"/>
</dbReference>
<protein>
    <recommendedName>
        <fullName evidence="4">DNA replication terminus site-binding protein</fullName>
    </recommendedName>
</protein>
<organism evidence="5 6">
    <name type="scientific">Mangrovibacter phragmitis</name>
    <dbReference type="NCBI Taxonomy" id="1691903"/>
    <lineage>
        <taxon>Bacteria</taxon>
        <taxon>Pseudomonadati</taxon>
        <taxon>Pseudomonadota</taxon>
        <taxon>Gammaproteobacteria</taxon>
        <taxon>Enterobacterales</taxon>
        <taxon>Enterobacteriaceae</taxon>
        <taxon>Mangrovibacter</taxon>
    </lineage>
</organism>
<keyword evidence="6" id="KW-1185">Reference proteome</keyword>
<keyword evidence="3" id="KW-0238">DNA-binding</keyword>
<reference evidence="6" key="1">
    <citation type="submission" date="2016-05" db="EMBL/GenBank/DDBJ databases">
        <authorList>
            <person name="Behera P."/>
            <person name="Vaishampayan P."/>
            <person name="Singh N."/>
            <person name="Raina V."/>
            <person name="Suar M."/>
            <person name="Pattnaik A."/>
            <person name="Rastogi G."/>
        </authorList>
    </citation>
    <scope>NUCLEOTIDE SEQUENCE [LARGE SCALE GENOMIC DNA]</scope>
    <source>
        <strain evidence="6">MP23</strain>
    </source>
</reference>
<dbReference type="OrthoDB" id="6298545at2"/>
<dbReference type="SUPFAM" id="SSF56596">
    <property type="entry name" value="Replication terminator protein (Tus)"/>
    <property type="match status" value="1"/>
</dbReference>
<gene>
    <name evidence="5" type="ORF">A9B99_00015</name>
</gene>
<dbReference type="RefSeq" id="WP_064593363.1">
    <property type="nucleotide sequence ID" value="NZ_LYRP01000001.1"/>
</dbReference>
<evidence type="ECO:0000256" key="1">
    <source>
        <dbReference type="ARBA" id="ARBA00022490"/>
    </source>
</evidence>
<dbReference type="GO" id="GO:0003677">
    <property type="term" value="F:DNA binding"/>
    <property type="evidence" value="ECO:0007669"/>
    <property type="project" value="UniProtKB-UniRule"/>
</dbReference>
<evidence type="ECO:0000256" key="4">
    <source>
        <dbReference type="NCBIfam" id="TIGR02648"/>
    </source>
</evidence>
<evidence type="ECO:0000313" key="5">
    <source>
        <dbReference type="EMBL" id="OAT78167.1"/>
    </source>
</evidence>
<dbReference type="EMBL" id="LYRP01000001">
    <property type="protein sequence ID" value="OAT78167.1"/>
    <property type="molecule type" value="Genomic_DNA"/>
</dbReference>